<dbReference type="STRING" id="295108.HT99x_00925"/>
<name>A0A0Q9YLW9_9GAMM</name>
<dbReference type="EMBL" id="LKAJ01000003">
    <property type="protein sequence ID" value="KRG21734.1"/>
    <property type="molecule type" value="Genomic_DNA"/>
</dbReference>
<evidence type="ECO:0000313" key="3">
    <source>
        <dbReference type="EMBL" id="KRG21734.1"/>
    </source>
</evidence>
<reference evidence="4" key="3">
    <citation type="submission" date="2021-06" db="EMBL/GenBank/DDBJ databases">
        <title>Genomic Description and Analysis of Intracellular Bacteria, Candidatus Berkiella cookevillensis and Candidatus Berkiella aquae.</title>
        <authorList>
            <person name="Kidane D.T."/>
            <person name="Mehari Y.T."/>
            <person name="Rice F.C."/>
            <person name="Arivett B.A."/>
            <person name="Farone A.L."/>
            <person name="Berk S.G."/>
            <person name="Farone M.B."/>
        </authorList>
    </citation>
    <scope>NUCLEOTIDE SEQUENCE</scope>
    <source>
        <strain evidence="4">HT99</strain>
    </source>
</reference>
<evidence type="ECO:0000256" key="2">
    <source>
        <dbReference type="HAMAP-Rule" id="MF_00659"/>
    </source>
</evidence>
<gene>
    <name evidence="4" type="ORF">HT99x_003965</name>
    <name evidence="3" type="ORF">HT99x_00925</name>
</gene>
<dbReference type="GO" id="GO:0005829">
    <property type="term" value="C:cytosol"/>
    <property type="evidence" value="ECO:0007669"/>
    <property type="project" value="TreeGrafter"/>
</dbReference>
<dbReference type="EMBL" id="LKAJ02000001">
    <property type="protein sequence ID" value="MCS5710573.1"/>
    <property type="molecule type" value="Genomic_DNA"/>
</dbReference>
<reference evidence="4" key="2">
    <citation type="journal article" date="2016" name="Genome Announc.">
        <title>Draft Genome Sequences of Two Novel Amoeba-Resistant Intranuclear Bacteria, 'Candidatus Berkiella cookevillensis' and 'Candidatus Berkiella aquae'.</title>
        <authorList>
            <person name="Mehari Y.T."/>
            <person name="Arivett B.A."/>
            <person name="Farone A.L."/>
            <person name="Gunderson J.H."/>
            <person name="Farone M.B."/>
        </authorList>
    </citation>
    <scope>NUCLEOTIDE SEQUENCE</scope>
    <source>
        <strain evidence="4">HT99</strain>
    </source>
</reference>
<evidence type="ECO:0000256" key="1">
    <source>
        <dbReference type="ARBA" id="ARBA00008460"/>
    </source>
</evidence>
<dbReference type="RefSeq" id="WP_075065564.1">
    <property type="nucleotide sequence ID" value="NZ_LKAJ02000001.1"/>
</dbReference>
<dbReference type="InterPro" id="IPR027471">
    <property type="entry name" value="YbeD-like_sf"/>
</dbReference>
<dbReference type="Pfam" id="PF04359">
    <property type="entry name" value="DUF493"/>
    <property type="match status" value="1"/>
</dbReference>
<dbReference type="OrthoDB" id="9793424at2"/>
<dbReference type="SUPFAM" id="SSF117991">
    <property type="entry name" value="YbeD/HP0495-like"/>
    <property type="match status" value="1"/>
</dbReference>
<comment type="caution">
    <text evidence="3">The sequence shown here is derived from an EMBL/GenBank/DDBJ whole genome shotgun (WGS) entry which is preliminary data.</text>
</comment>
<organism evidence="3">
    <name type="scientific">Candidatus Berkiella aquae</name>
    <dbReference type="NCBI Taxonomy" id="295108"/>
    <lineage>
        <taxon>Bacteria</taxon>
        <taxon>Pseudomonadati</taxon>
        <taxon>Pseudomonadota</taxon>
        <taxon>Gammaproteobacteria</taxon>
        <taxon>Candidatus Berkiellales</taxon>
        <taxon>Candidatus Berkiellaceae</taxon>
        <taxon>Candidatus Berkiella</taxon>
    </lineage>
</organism>
<reference evidence="3" key="1">
    <citation type="submission" date="2015-09" db="EMBL/GenBank/DDBJ databases">
        <title>Draft Genome Sequences of Two Novel Amoeba-resistant Intranuclear Bacteria, Candidatus Berkiella cookevillensis and Candidatus Berkiella aquae.</title>
        <authorList>
            <person name="Mehari Y.T."/>
            <person name="Arivett B.A."/>
            <person name="Farone A.L."/>
            <person name="Gunderson J.H."/>
            <person name="Farone M.B."/>
        </authorList>
    </citation>
    <scope>NUCLEOTIDE SEQUENCE [LARGE SCALE GENOMIC DNA]</scope>
    <source>
        <strain evidence="3">HT99</strain>
    </source>
</reference>
<sequence length="88" mass="9929">MSEKQSKLTFPCDFTFKVIGYANGPFEQEVLQIFQQHFPQLGEGAISTNPSKNDKYLSLSIKVVATSQAELDNLYQVLTHHPLVLFVL</sequence>
<dbReference type="PANTHER" id="PTHR38036:SF1">
    <property type="entry name" value="UPF0250 PROTEIN YBED"/>
    <property type="match status" value="1"/>
</dbReference>
<evidence type="ECO:0000313" key="5">
    <source>
        <dbReference type="Proteomes" id="UP000051497"/>
    </source>
</evidence>
<dbReference type="Gene3D" id="3.30.70.260">
    <property type="match status" value="1"/>
</dbReference>
<dbReference type="AlphaFoldDB" id="A0A0Q9YLW9"/>
<dbReference type="Proteomes" id="UP000051497">
    <property type="component" value="Unassembled WGS sequence"/>
</dbReference>
<proteinExistence type="inferred from homology"/>
<dbReference type="InterPro" id="IPR007454">
    <property type="entry name" value="UPF0250_YbeD-like"/>
</dbReference>
<accession>A0A0Q9YLW9</accession>
<evidence type="ECO:0000313" key="4">
    <source>
        <dbReference type="EMBL" id="MCS5710573.1"/>
    </source>
</evidence>
<comment type="similarity">
    <text evidence="1 2">Belongs to the UPF0250 family.</text>
</comment>
<dbReference type="PANTHER" id="PTHR38036">
    <property type="entry name" value="UPF0250 PROTEIN YBED"/>
    <property type="match status" value="1"/>
</dbReference>
<dbReference type="HAMAP" id="MF_00659">
    <property type="entry name" value="UPF0250"/>
    <property type="match status" value="1"/>
</dbReference>
<keyword evidence="5" id="KW-1185">Reference proteome</keyword>
<protein>
    <recommendedName>
        <fullName evidence="2">UPF0250 protein HT99x_003965</fullName>
    </recommendedName>
</protein>